<evidence type="ECO:0000256" key="7">
    <source>
        <dbReference type="ARBA" id="ARBA00023136"/>
    </source>
</evidence>
<feature type="transmembrane region" description="Helical" evidence="8">
    <location>
        <begin position="16"/>
        <end position="36"/>
    </location>
</feature>
<feature type="transmembrane region" description="Helical" evidence="8">
    <location>
        <begin position="227"/>
        <end position="246"/>
    </location>
</feature>
<dbReference type="AlphaFoldDB" id="A0A0N8PNW4"/>
<dbReference type="PANTHER" id="PTHR33908:SF11">
    <property type="entry name" value="MEMBRANE PROTEIN"/>
    <property type="match status" value="1"/>
</dbReference>
<keyword evidence="2" id="KW-1003">Cell membrane</keyword>
<reference evidence="9 10" key="1">
    <citation type="submission" date="2015-09" db="EMBL/GenBank/DDBJ databases">
        <title>Draft genome sequence of Alicyclobacillus ferrooxydans DSM 22381.</title>
        <authorList>
            <person name="Hemp J."/>
        </authorList>
    </citation>
    <scope>NUCLEOTIDE SEQUENCE [LARGE SCALE GENOMIC DNA]</scope>
    <source>
        <strain evidence="9 10">TC-34</strain>
    </source>
</reference>
<feature type="transmembrane region" description="Helical" evidence="8">
    <location>
        <begin position="94"/>
        <end position="116"/>
    </location>
</feature>
<evidence type="ECO:0000256" key="3">
    <source>
        <dbReference type="ARBA" id="ARBA00022676"/>
    </source>
</evidence>
<keyword evidence="4" id="KW-0808">Transferase</keyword>
<keyword evidence="10" id="KW-1185">Reference proteome</keyword>
<evidence type="ECO:0000256" key="4">
    <source>
        <dbReference type="ARBA" id="ARBA00022679"/>
    </source>
</evidence>
<keyword evidence="6 8" id="KW-1133">Transmembrane helix</keyword>
<feature type="transmembrane region" description="Helical" evidence="8">
    <location>
        <begin position="184"/>
        <end position="207"/>
    </location>
</feature>
<evidence type="ECO:0000313" key="10">
    <source>
        <dbReference type="Proteomes" id="UP000050482"/>
    </source>
</evidence>
<dbReference type="STRING" id="471514.AN477_16610"/>
<accession>A0A0N8PNW4</accession>
<feature type="transmembrane region" description="Helical" evidence="8">
    <location>
        <begin position="387"/>
        <end position="407"/>
    </location>
</feature>
<organism evidence="9 10">
    <name type="scientific">Alicyclobacillus ferrooxydans</name>
    <dbReference type="NCBI Taxonomy" id="471514"/>
    <lineage>
        <taxon>Bacteria</taxon>
        <taxon>Bacillati</taxon>
        <taxon>Bacillota</taxon>
        <taxon>Bacilli</taxon>
        <taxon>Bacillales</taxon>
        <taxon>Alicyclobacillaceae</taxon>
        <taxon>Alicyclobacillus</taxon>
    </lineage>
</organism>
<comment type="caution">
    <text evidence="9">The sequence shown here is derived from an EMBL/GenBank/DDBJ whole genome shotgun (WGS) entry which is preliminary data.</text>
</comment>
<evidence type="ECO:0000313" key="9">
    <source>
        <dbReference type="EMBL" id="KPV42653.1"/>
    </source>
</evidence>
<keyword evidence="3" id="KW-0328">Glycosyltransferase</keyword>
<dbReference type="GO" id="GO:0009103">
    <property type="term" value="P:lipopolysaccharide biosynthetic process"/>
    <property type="evidence" value="ECO:0007669"/>
    <property type="project" value="UniProtKB-ARBA"/>
</dbReference>
<comment type="subcellular location">
    <subcellularLocation>
        <location evidence="1">Cell membrane</location>
        <topology evidence="1">Multi-pass membrane protein</topology>
    </subcellularLocation>
</comment>
<dbReference type="EMBL" id="LJCO01000072">
    <property type="protein sequence ID" value="KPV42653.1"/>
    <property type="molecule type" value="Genomic_DNA"/>
</dbReference>
<dbReference type="GO" id="GO:0005886">
    <property type="term" value="C:plasma membrane"/>
    <property type="evidence" value="ECO:0007669"/>
    <property type="project" value="UniProtKB-SubCell"/>
</dbReference>
<gene>
    <name evidence="9" type="ORF">AN477_16610</name>
</gene>
<proteinExistence type="predicted"/>
<evidence type="ECO:0000256" key="8">
    <source>
        <dbReference type="SAM" id="Phobius"/>
    </source>
</evidence>
<name>A0A0N8PNW4_9BACL</name>
<sequence>MTAEAAQTTWTKQRRYLGLVILIVANLVLRFGWLLYMHPPQVDDFAWYFSHATQMYEGQGYVWYGHPTSYWPIGYPFFLSLLFHLTGPSVTAGLITNVLLSTSIVVLVYGLSRLVFRNPTVAFWASAGYSVLPSQIEWNSVLGSEELFTFLLLLSLWMYLVGSRARNPGDLHGGFASRARVQPIWITALAGVIMGLAADVRPIVLLFPAASLFYERYAARETWRSSWLVAVTFAVALYAGVAPVTIRNFIALHHFVLVSTNGGVNLWQGTHANGWYYWSWNPKVNPLLPYVKNDYLENKVAMHAALEYYRRHPLLTVFNGVEKWFFLYWVDWNVISVTFAEKAPHVQEWVIRANMWFDNIAYYLWMAVSLTGIVQVFRRFSRQSRTWWLLLAYIIYNTAIFFFFPAWDRFRYPMMPLYAVFFGIGAWYIVGRWRRRQ</sequence>
<keyword evidence="5 8" id="KW-0812">Transmembrane</keyword>
<feature type="transmembrane region" description="Helical" evidence="8">
    <location>
        <begin position="413"/>
        <end position="430"/>
    </location>
</feature>
<evidence type="ECO:0000256" key="1">
    <source>
        <dbReference type="ARBA" id="ARBA00004651"/>
    </source>
</evidence>
<evidence type="ECO:0000256" key="5">
    <source>
        <dbReference type="ARBA" id="ARBA00022692"/>
    </source>
</evidence>
<dbReference type="GO" id="GO:0016763">
    <property type="term" value="F:pentosyltransferase activity"/>
    <property type="evidence" value="ECO:0007669"/>
    <property type="project" value="TreeGrafter"/>
</dbReference>
<protein>
    <submittedName>
        <fullName evidence="9">Uncharacterized protein</fullName>
    </submittedName>
</protein>
<dbReference type="Proteomes" id="UP000050482">
    <property type="component" value="Unassembled WGS sequence"/>
</dbReference>
<feature type="transmembrane region" description="Helical" evidence="8">
    <location>
        <begin position="360"/>
        <end position="380"/>
    </location>
</feature>
<dbReference type="PANTHER" id="PTHR33908">
    <property type="entry name" value="MANNOSYLTRANSFERASE YKCB-RELATED"/>
    <property type="match status" value="1"/>
</dbReference>
<dbReference type="InterPro" id="IPR050297">
    <property type="entry name" value="LipidA_mod_glycosyltrf_83"/>
</dbReference>
<dbReference type="PATRIC" id="fig|471514.4.peg.1174"/>
<keyword evidence="7 8" id="KW-0472">Membrane</keyword>
<evidence type="ECO:0000256" key="6">
    <source>
        <dbReference type="ARBA" id="ARBA00022989"/>
    </source>
</evidence>
<feature type="transmembrane region" description="Helical" evidence="8">
    <location>
        <begin position="147"/>
        <end position="163"/>
    </location>
</feature>
<evidence type="ECO:0000256" key="2">
    <source>
        <dbReference type="ARBA" id="ARBA00022475"/>
    </source>
</evidence>